<protein>
    <recommendedName>
        <fullName evidence="4">Replicase polyprotein 1ab</fullName>
    </recommendedName>
</protein>
<evidence type="ECO:0000313" key="2">
    <source>
        <dbReference type="EMBL" id="TFV95425.1"/>
    </source>
</evidence>
<feature type="region of interest" description="Disordered" evidence="1">
    <location>
        <begin position="247"/>
        <end position="329"/>
    </location>
</feature>
<evidence type="ECO:0000313" key="3">
    <source>
        <dbReference type="Proteomes" id="UP000298127"/>
    </source>
</evidence>
<organism evidence="2 3">
    <name type="scientific">Orlajensenia leifsoniae</name>
    <dbReference type="NCBI Taxonomy" id="2561933"/>
    <lineage>
        <taxon>Bacteria</taxon>
        <taxon>Bacillati</taxon>
        <taxon>Actinomycetota</taxon>
        <taxon>Actinomycetes</taxon>
        <taxon>Micrococcales</taxon>
        <taxon>Microbacteriaceae</taxon>
        <taxon>Orlajensenia</taxon>
    </lineage>
</organism>
<evidence type="ECO:0008006" key="4">
    <source>
        <dbReference type="Google" id="ProtNLM"/>
    </source>
</evidence>
<evidence type="ECO:0000256" key="1">
    <source>
        <dbReference type="SAM" id="MobiDB-lite"/>
    </source>
</evidence>
<gene>
    <name evidence="2" type="ORF">E4M00_14415</name>
</gene>
<proteinExistence type="predicted"/>
<comment type="caution">
    <text evidence="2">The sequence shown here is derived from an EMBL/GenBank/DDBJ whole genome shotgun (WGS) entry which is preliminary data.</text>
</comment>
<dbReference type="EMBL" id="SPQZ01000006">
    <property type="protein sequence ID" value="TFV95425.1"/>
    <property type="molecule type" value="Genomic_DNA"/>
</dbReference>
<dbReference type="AlphaFoldDB" id="A0A4Y9QWX6"/>
<accession>A0A4Y9QWX6</accession>
<sequence>MRPRHDDPWVPDGVEPDELDRVARNELKTLTKENAEWVAKHLVMAVRLIEDDPELAHQHVISASRRAGRIAVVRETLAITAYAVGDYALALRELRTFRRISGKNDQLPLMVDSERGVGRPDRALELGRSVDRSTLAPDVQVALAIAMSGARLDLGQTDEALAELEITQLDPNTAFSYSPGLFAAYADVLEDLGRNEDSAVWRERSERAAAAITARDGGDDDYVEVLEEELEFDDVEEDVDGEYAEDRAADADADADADAEAEADADADADAEIEADAEAEEEGEELEAELDADLEEALEADEPVTDEPVTDEADATEPDAIVTDAETEK</sequence>
<feature type="compositionally biased region" description="Acidic residues" evidence="1">
    <location>
        <begin position="251"/>
        <end position="317"/>
    </location>
</feature>
<dbReference type="Proteomes" id="UP000298127">
    <property type="component" value="Unassembled WGS sequence"/>
</dbReference>
<name>A0A4Y9QWX6_9MICO</name>
<keyword evidence="3" id="KW-1185">Reference proteome</keyword>
<reference evidence="2 3" key="1">
    <citation type="journal article" date="2018" name="J. Microbiol.">
        <title>Leifsonia flava sp. nov., a novel actinobacterium isolated from the rhizosphere of Aquilegia viridiflora.</title>
        <authorList>
            <person name="Cai Y."/>
            <person name="Tao W.Z."/>
            <person name="Ma Y.J."/>
            <person name="Cheng J."/>
            <person name="Zhang M.Y."/>
            <person name="Zhang Y.X."/>
        </authorList>
    </citation>
    <scope>NUCLEOTIDE SEQUENCE [LARGE SCALE GENOMIC DNA]</scope>
    <source>
        <strain evidence="2 3">SYP-B2174</strain>
    </source>
</reference>